<dbReference type="HOGENOM" id="CLU_200307_0_0_7"/>
<dbReference type="RefSeq" id="WP_013326705.1">
    <property type="nucleotide sequence ID" value="NC_014506.1"/>
</dbReference>
<dbReference type="KEGG" id="sua:Saut_0900"/>
<gene>
    <name evidence="1" type="ordered locus">Saut_0900</name>
</gene>
<name>E0URK5_SULAO</name>
<evidence type="ECO:0000313" key="2">
    <source>
        <dbReference type="Proteomes" id="UP000007803"/>
    </source>
</evidence>
<organism evidence="1 2">
    <name type="scientific">Sulfurimonas autotrophica (strain ATCC BAA-671 / DSM 16294 / JCM 11897 / OK10)</name>
    <dbReference type="NCBI Taxonomy" id="563040"/>
    <lineage>
        <taxon>Bacteria</taxon>
        <taxon>Pseudomonadati</taxon>
        <taxon>Campylobacterota</taxon>
        <taxon>Epsilonproteobacteria</taxon>
        <taxon>Campylobacterales</taxon>
        <taxon>Sulfurimonadaceae</taxon>
        <taxon>Sulfurimonas</taxon>
    </lineage>
</organism>
<keyword evidence="2" id="KW-1185">Reference proteome</keyword>
<dbReference type="STRING" id="563040.Saut_0900"/>
<dbReference type="AlphaFoldDB" id="E0URK5"/>
<accession>E0URK5</accession>
<protein>
    <submittedName>
        <fullName evidence="1">Uncharacterized protein</fullName>
    </submittedName>
</protein>
<dbReference type="EMBL" id="CP002205">
    <property type="protein sequence ID" value="ADN08949.1"/>
    <property type="molecule type" value="Genomic_DNA"/>
</dbReference>
<dbReference type="Proteomes" id="UP000007803">
    <property type="component" value="Chromosome"/>
</dbReference>
<reference evidence="2" key="1">
    <citation type="journal article" date="2010" name="Stand. Genomic Sci.">
        <title>Complete genome sequence of Sulfurimonas autotrophica type strain (OK10).</title>
        <authorList>
            <person name="Sikorski J."/>
            <person name="Munk C."/>
            <person name="Lapidus A."/>
            <person name="Djao O."/>
            <person name="Lucas S."/>
            <person name="Glavina Del Rio T."/>
            <person name="Nolan M."/>
            <person name="Tice H."/>
            <person name="Han C."/>
            <person name="Cheng J."/>
            <person name="Tapia R."/>
            <person name="Goodwin L."/>
            <person name="Pitluck S."/>
            <person name="Liolios K."/>
            <person name="Ivanova N."/>
            <person name="Mavromatis K."/>
            <person name="Mikhailova N."/>
            <person name="Pati A."/>
            <person name="Sims D."/>
            <person name="Meincke L."/>
            <person name="Brettin T."/>
            <person name="Detter J."/>
            <person name="Chen A."/>
            <person name="Palaniappan K."/>
            <person name="Land M."/>
            <person name="Hauser L."/>
            <person name="Chang Y."/>
            <person name="Jeffries C."/>
            <person name="Rohde M."/>
            <person name="Lang E."/>
            <person name="Spring S."/>
            <person name="Goker M."/>
            <person name="Woyke T."/>
            <person name="Bristow J."/>
            <person name="Eisen J."/>
            <person name="Markowitz V."/>
            <person name="Hugenholtz P."/>
            <person name="Kyrpides N."/>
            <person name="Klenk H."/>
        </authorList>
    </citation>
    <scope>NUCLEOTIDE SEQUENCE [LARGE SCALE GENOMIC DNA]</scope>
    <source>
        <strain evidence="2">ATCC BAA-671 / DSM 16294 / JCM 11897 / OK10</strain>
    </source>
</reference>
<dbReference type="eggNOG" id="ENOG5032NBU">
    <property type="taxonomic scope" value="Bacteria"/>
</dbReference>
<evidence type="ECO:0000313" key="1">
    <source>
        <dbReference type="EMBL" id="ADN08949.1"/>
    </source>
</evidence>
<sequence length="56" mass="6098">MEDKEVIIKGLDIPFLDLVVFLVKLALASIPAIFILSVVIWAISALFGAVMFPPVL</sequence>
<proteinExistence type="predicted"/>